<name>A0A080M2Q4_9PROT</name>
<dbReference type="GO" id="GO:0016787">
    <property type="term" value="F:hydrolase activity"/>
    <property type="evidence" value="ECO:0007669"/>
    <property type="project" value="UniProtKB-KW"/>
</dbReference>
<dbReference type="NCBIfam" id="TIGR03101">
    <property type="entry name" value="hydr2_PEP"/>
    <property type="match status" value="1"/>
</dbReference>
<dbReference type="InterPro" id="IPR022742">
    <property type="entry name" value="Hydrolase_4"/>
</dbReference>
<dbReference type="EMBL" id="JDVG02000540">
    <property type="protein sequence ID" value="KFB71464.1"/>
    <property type="molecule type" value="Genomic_DNA"/>
</dbReference>
<evidence type="ECO:0000259" key="1">
    <source>
        <dbReference type="Pfam" id="PF12146"/>
    </source>
</evidence>
<keyword evidence="2" id="KW-0378">Hydrolase</keyword>
<proteinExistence type="predicted"/>
<dbReference type="Gene3D" id="3.40.50.1820">
    <property type="entry name" value="alpha/beta hydrolase"/>
    <property type="match status" value="1"/>
</dbReference>
<dbReference type="Pfam" id="PF12146">
    <property type="entry name" value="Hydrolase_4"/>
    <property type="match status" value="1"/>
</dbReference>
<accession>A0A080M2Q4</accession>
<dbReference type="AlphaFoldDB" id="A0A080M2Q4"/>
<sequence>MQPFFLQAERGYRFCVYHPTVNRAARGAIIYVHPFAEEMNKSRRMAALQAREMARLGYDVLQIDLLGCGDSSGDFAEAGWRDWQDDVHRACRWLRTRSDAPLILWGLRAGCLLAASAAVTLKEAANFIYWQPVVSGKQHWQQFIRLKMASELASGLAKTVSEQLRRQLSNGQSVEIAGYTFSPALVESLEAAELNPPIDLGGRVAWLELSTREGASPSPVSRKCIGQWEAAGGYRLDARMIHGPGFWQTSEIEDAPELIEATVAVLESWQ</sequence>
<organism evidence="2 3">
    <name type="scientific">Candidatus Accumulibacter phosphatis</name>
    <dbReference type="NCBI Taxonomy" id="327160"/>
    <lineage>
        <taxon>Bacteria</taxon>
        <taxon>Pseudomonadati</taxon>
        <taxon>Pseudomonadota</taxon>
        <taxon>Betaproteobacteria</taxon>
        <taxon>Candidatus Accumulibacter</taxon>
    </lineage>
</organism>
<comment type="caution">
    <text evidence="2">The sequence shown here is derived from an EMBL/GenBank/DDBJ whole genome shotgun (WGS) entry which is preliminary data.</text>
</comment>
<evidence type="ECO:0000313" key="3">
    <source>
        <dbReference type="Proteomes" id="UP000020077"/>
    </source>
</evidence>
<dbReference type="Proteomes" id="UP000020077">
    <property type="component" value="Unassembled WGS sequence"/>
</dbReference>
<dbReference type="InterPro" id="IPR029058">
    <property type="entry name" value="AB_hydrolase_fold"/>
</dbReference>
<dbReference type="SUPFAM" id="SSF53474">
    <property type="entry name" value="alpha/beta-Hydrolases"/>
    <property type="match status" value="1"/>
</dbReference>
<evidence type="ECO:0000313" key="2">
    <source>
        <dbReference type="EMBL" id="KFB71464.1"/>
    </source>
</evidence>
<dbReference type="InterPro" id="IPR017532">
    <property type="entry name" value="Hydrolase-2_PEP"/>
</dbReference>
<protein>
    <submittedName>
        <fullName evidence="2">Exosortase A system-associated hydrolase 2</fullName>
    </submittedName>
</protein>
<gene>
    <name evidence="2" type="ORF">AW09_003395</name>
</gene>
<feature type="domain" description="Serine aminopeptidase S33" evidence="1">
    <location>
        <begin position="25"/>
        <end position="161"/>
    </location>
</feature>
<reference evidence="2 3" key="1">
    <citation type="submission" date="2014-02" db="EMBL/GenBank/DDBJ databases">
        <title>Expanding our view of genomic diversity in Candidatus Accumulibacter clades.</title>
        <authorList>
            <person name="Skennerton C.T."/>
            <person name="Barr J.J."/>
            <person name="Slater F.R."/>
            <person name="Bond P.L."/>
            <person name="Tyson G.W."/>
        </authorList>
    </citation>
    <scope>NUCLEOTIDE SEQUENCE [LARGE SCALE GENOMIC DNA]</scope>
    <source>
        <strain evidence="3">BA-91</strain>
    </source>
</reference>